<name>A0ABY5KSD6_9CELL</name>
<dbReference type="Proteomes" id="UP001316384">
    <property type="component" value="Chromosome"/>
</dbReference>
<gene>
    <name evidence="1" type="ORF">NP048_04130</name>
</gene>
<organism evidence="1 2">
    <name type="scientific">Cellulomonas xiejunii</name>
    <dbReference type="NCBI Taxonomy" id="2968083"/>
    <lineage>
        <taxon>Bacteria</taxon>
        <taxon>Bacillati</taxon>
        <taxon>Actinomycetota</taxon>
        <taxon>Actinomycetes</taxon>
        <taxon>Micrococcales</taxon>
        <taxon>Cellulomonadaceae</taxon>
        <taxon>Cellulomonas</taxon>
    </lineage>
</organism>
<accession>A0ABY5KSD6</accession>
<keyword evidence="2" id="KW-1185">Reference proteome</keyword>
<sequence length="64" mass="6908">MSIALPPMTDAQTEGWSAILDLYERHPTGWTLVGGQMVHLHCAERGAAPPRPTDGLDALLDVRA</sequence>
<dbReference type="RefSeq" id="WP_227578214.1">
    <property type="nucleotide sequence ID" value="NZ_CP101987.1"/>
</dbReference>
<dbReference type="EMBL" id="CP101987">
    <property type="protein sequence ID" value="UUI72654.1"/>
    <property type="molecule type" value="Genomic_DNA"/>
</dbReference>
<reference evidence="1 2" key="1">
    <citation type="submission" date="2022-07" db="EMBL/GenBank/DDBJ databases">
        <title>Novel species in genus cellulomonas.</title>
        <authorList>
            <person name="Ye L."/>
        </authorList>
    </citation>
    <scope>NUCLEOTIDE SEQUENCE [LARGE SCALE GENOMIC DNA]</scope>
    <source>
        <strain evidence="2">zg-B89</strain>
    </source>
</reference>
<evidence type="ECO:0000313" key="2">
    <source>
        <dbReference type="Proteomes" id="UP001316384"/>
    </source>
</evidence>
<proteinExistence type="predicted"/>
<evidence type="ECO:0000313" key="1">
    <source>
        <dbReference type="EMBL" id="UUI72654.1"/>
    </source>
</evidence>
<protein>
    <submittedName>
        <fullName evidence="1">Uncharacterized protein</fullName>
    </submittedName>
</protein>